<dbReference type="PANTHER" id="PTHR41523">
    <property type="entry name" value="TWO-COMPONENT SYSTEM SENSOR PROTEIN"/>
    <property type="match status" value="1"/>
</dbReference>
<protein>
    <recommendedName>
        <fullName evidence="2">histidine kinase</fullName>
        <ecNumber evidence="2">2.7.13.3</ecNumber>
    </recommendedName>
</protein>
<dbReference type="Proteomes" id="UP000595448">
    <property type="component" value="Chromosome"/>
</dbReference>
<feature type="transmembrane region" description="Helical" evidence="16">
    <location>
        <begin position="108"/>
        <end position="128"/>
    </location>
</feature>
<dbReference type="Gene3D" id="3.30.565.10">
    <property type="entry name" value="Histidine kinase-like ATPase, C-terminal domain"/>
    <property type="match status" value="1"/>
</dbReference>
<evidence type="ECO:0000256" key="3">
    <source>
        <dbReference type="ARBA" id="ARBA00022543"/>
    </source>
</evidence>
<dbReference type="EMBL" id="CP067977">
    <property type="protein sequence ID" value="QQQ17479.1"/>
    <property type="molecule type" value="Genomic_DNA"/>
</dbReference>
<keyword evidence="3" id="KW-0600">Photoreceptor protein</keyword>
<proteinExistence type="predicted"/>
<dbReference type="CDD" id="cd00130">
    <property type="entry name" value="PAS"/>
    <property type="match status" value="1"/>
</dbReference>
<evidence type="ECO:0000256" key="15">
    <source>
        <dbReference type="ARBA" id="ARBA00023170"/>
    </source>
</evidence>
<dbReference type="InterPro" id="IPR035965">
    <property type="entry name" value="PAS-like_dom_sf"/>
</dbReference>
<evidence type="ECO:0000259" key="18">
    <source>
        <dbReference type="PROSITE" id="PS50924"/>
    </source>
</evidence>
<evidence type="ECO:0000256" key="9">
    <source>
        <dbReference type="ARBA" id="ARBA00022737"/>
    </source>
</evidence>
<dbReference type="Gene3D" id="3.30.450.20">
    <property type="entry name" value="PAS domain"/>
    <property type="match status" value="1"/>
</dbReference>
<evidence type="ECO:0000256" key="13">
    <source>
        <dbReference type="ARBA" id="ARBA00022991"/>
    </source>
</evidence>
<dbReference type="InterPro" id="IPR013656">
    <property type="entry name" value="PAS_4"/>
</dbReference>
<dbReference type="SUPFAM" id="SSF55785">
    <property type="entry name" value="PYP-like sensor domain (PAS domain)"/>
    <property type="match status" value="1"/>
</dbReference>
<keyword evidence="16" id="KW-0812">Transmembrane</keyword>
<feature type="transmembrane region" description="Helical" evidence="16">
    <location>
        <begin position="207"/>
        <end position="227"/>
    </location>
</feature>
<dbReference type="Pfam" id="PF08448">
    <property type="entry name" value="PAS_4"/>
    <property type="match status" value="1"/>
</dbReference>
<evidence type="ECO:0000256" key="4">
    <source>
        <dbReference type="ARBA" id="ARBA00022553"/>
    </source>
</evidence>
<dbReference type="InterPro" id="IPR011102">
    <property type="entry name" value="Sig_transdc_His_kinase_HWE"/>
</dbReference>
<name>A0ABX7BIX0_9CAUL</name>
<feature type="transmembrane region" description="Helical" evidence="16">
    <location>
        <begin position="40"/>
        <end position="63"/>
    </location>
</feature>
<sequence length="558" mass="59436">MHHHHGLVFVALSYVVAVTAAWTALDLLQRVRTRTGTEQAPWLATAALAMGGGVWAMHFIAMLGFDPGAPVRYDVGLTLLSFLLAVAGTAGAFFAATRARLGRGQVPAAGIVMGCAIALMHYVGMAAMRTAATVGWRPELVLVSVLIAIGASMAALWAAGRDVSIPRRAVAAGVLGVAVVGMHYSGMAALRLEPTTMAMGEGGAPSLAIAIGVASMTVVILLTTLAVSIADQRTRLLDVIEAGGVGYWEIGLRDRAVNLSARAQVLLGLPPGQTSYAFDSPPWLREEDVETRQEALRRALAGEAPYDVEFPVGDGSRWVQAHGNLIRSRSGRPIKLAGVVRDITDRRHAFADLETSERRQKLLINELNHRVKNTLATIQSIAALTARRAEGVEEFFALFQARLMALSDTHNLLTASGWEKATLRDLLSKELRPYSSDQIRLDGPEVWLEAPQALAMGMIAHELATNAAKYGALSLPGGCVTITWGDVDAEGLVTLDWTESDGPPVTPPSRTGFGSRLIATSLKGDLGGTVDMDYRPGGLRVKLTFRTSPRTSSLAQTA</sequence>
<evidence type="ECO:0000259" key="17">
    <source>
        <dbReference type="PROSITE" id="PS50113"/>
    </source>
</evidence>
<dbReference type="RefSeq" id="WP_201101853.1">
    <property type="nucleotide sequence ID" value="NZ_CP067977.1"/>
</dbReference>
<dbReference type="PROSITE" id="PS50113">
    <property type="entry name" value="PAC"/>
    <property type="match status" value="1"/>
</dbReference>
<keyword evidence="10" id="KW-0547">Nucleotide-binding</keyword>
<evidence type="ECO:0000256" key="5">
    <source>
        <dbReference type="ARBA" id="ARBA00022606"/>
    </source>
</evidence>
<organism evidence="19 20">
    <name type="scientific">Brevundimonas vitisensis</name>
    <dbReference type="NCBI Taxonomy" id="2800818"/>
    <lineage>
        <taxon>Bacteria</taxon>
        <taxon>Pseudomonadati</taxon>
        <taxon>Pseudomonadota</taxon>
        <taxon>Alphaproteobacteria</taxon>
        <taxon>Caulobacterales</taxon>
        <taxon>Caulobacteraceae</taxon>
        <taxon>Brevundimonas</taxon>
    </lineage>
</organism>
<feature type="domain" description="PAC" evidence="17">
    <location>
        <begin position="302"/>
        <end position="355"/>
    </location>
</feature>
<evidence type="ECO:0000256" key="16">
    <source>
        <dbReference type="PROSITE-ProRule" id="PRU00244"/>
    </source>
</evidence>
<evidence type="ECO:0000256" key="8">
    <source>
        <dbReference type="ARBA" id="ARBA00022679"/>
    </source>
</evidence>
<evidence type="ECO:0000256" key="1">
    <source>
        <dbReference type="ARBA" id="ARBA00000085"/>
    </source>
</evidence>
<dbReference type="InterPro" id="IPR000700">
    <property type="entry name" value="PAS-assoc_C"/>
</dbReference>
<keyword evidence="8" id="KW-0808">Transferase</keyword>
<gene>
    <name evidence="19" type="ORF">JIP62_08925</name>
</gene>
<feature type="transmembrane region" description="Helical" evidence="16">
    <location>
        <begin position="169"/>
        <end position="187"/>
    </location>
</feature>
<dbReference type="Pfam" id="PF03707">
    <property type="entry name" value="MHYT"/>
    <property type="match status" value="3"/>
</dbReference>
<reference evidence="19 20" key="1">
    <citation type="submission" date="2021-01" db="EMBL/GenBank/DDBJ databases">
        <title>Brevundimonas vitis sp. nov., an bacterium isolated from grape (Vitis vinifera).</title>
        <authorList>
            <person name="Jiang L."/>
            <person name="Lee J."/>
        </authorList>
    </citation>
    <scope>NUCLEOTIDE SEQUENCE [LARGE SCALE GENOMIC DNA]</scope>
    <source>
        <strain evidence="19 20">GRTSA-9</strain>
    </source>
</reference>
<keyword evidence="14" id="KW-0843">Virulence</keyword>
<keyword evidence="9" id="KW-0677">Repeat</keyword>
<keyword evidence="16" id="KW-0472">Membrane</keyword>
<keyword evidence="4" id="KW-0597">Phosphoprotein</keyword>
<comment type="catalytic activity">
    <reaction evidence="1">
        <text>ATP + protein L-histidine = ADP + protein N-phospho-L-histidine.</text>
        <dbReference type="EC" id="2.7.13.3"/>
    </reaction>
</comment>
<evidence type="ECO:0000313" key="20">
    <source>
        <dbReference type="Proteomes" id="UP000595448"/>
    </source>
</evidence>
<dbReference type="InterPro" id="IPR005330">
    <property type="entry name" value="MHYT_dom"/>
</dbReference>
<dbReference type="EC" id="2.7.13.3" evidence="2"/>
<keyword evidence="16" id="KW-1133">Transmembrane helix</keyword>
<feature type="transmembrane region" description="Helical" evidence="16">
    <location>
        <begin position="6"/>
        <end position="28"/>
    </location>
</feature>
<evidence type="ECO:0000256" key="7">
    <source>
        <dbReference type="ARBA" id="ARBA00022643"/>
    </source>
</evidence>
<keyword evidence="6" id="KW-0285">Flavoprotein</keyword>
<evidence type="ECO:0000256" key="10">
    <source>
        <dbReference type="ARBA" id="ARBA00022741"/>
    </source>
</evidence>
<keyword evidence="13" id="KW-0157">Chromophore</keyword>
<evidence type="ECO:0000256" key="2">
    <source>
        <dbReference type="ARBA" id="ARBA00012438"/>
    </source>
</evidence>
<feature type="transmembrane region" description="Helical" evidence="16">
    <location>
        <begin position="75"/>
        <end position="96"/>
    </location>
</feature>
<keyword evidence="7" id="KW-0288">FMN</keyword>
<evidence type="ECO:0000256" key="11">
    <source>
        <dbReference type="ARBA" id="ARBA00022777"/>
    </source>
</evidence>
<evidence type="ECO:0000256" key="6">
    <source>
        <dbReference type="ARBA" id="ARBA00022630"/>
    </source>
</evidence>
<evidence type="ECO:0000256" key="14">
    <source>
        <dbReference type="ARBA" id="ARBA00023026"/>
    </source>
</evidence>
<dbReference type="Pfam" id="PF07536">
    <property type="entry name" value="HWE_HK"/>
    <property type="match status" value="1"/>
</dbReference>
<feature type="domain" description="MHYT" evidence="18">
    <location>
        <begin position="5"/>
        <end position="193"/>
    </location>
</feature>
<dbReference type="InterPro" id="IPR000014">
    <property type="entry name" value="PAS"/>
</dbReference>
<evidence type="ECO:0000313" key="19">
    <source>
        <dbReference type="EMBL" id="QQQ17479.1"/>
    </source>
</evidence>
<feature type="transmembrane region" description="Helical" evidence="16">
    <location>
        <begin position="140"/>
        <end position="157"/>
    </location>
</feature>
<keyword evidence="12" id="KW-0067">ATP-binding</keyword>
<accession>A0ABX7BIX0</accession>
<dbReference type="InterPro" id="IPR036890">
    <property type="entry name" value="HATPase_C_sf"/>
</dbReference>
<evidence type="ECO:0000256" key="12">
    <source>
        <dbReference type="ARBA" id="ARBA00022840"/>
    </source>
</evidence>
<keyword evidence="15" id="KW-0675">Receptor</keyword>
<keyword evidence="5" id="KW-0716">Sensory transduction</keyword>
<dbReference type="SMART" id="SM00911">
    <property type="entry name" value="HWE_HK"/>
    <property type="match status" value="1"/>
</dbReference>
<dbReference type="PANTHER" id="PTHR41523:SF8">
    <property type="entry name" value="ETHYLENE RESPONSE SENSOR PROTEIN"/>
    <property type="match status" value="1"/>
</dbReference>
<dbReference type="PROSITE" id="PS50924">
    <property type="entry name" value="MHYT"/>
    <property type="match status" value="1"/>
</dbReference>
<keyword evidence="20" id="KW-1185">Reference proteome</keyword>
<dbReference type="SMART" id="SM00086">
    <property type="entry name" value="PAC"/>
    <property type="match status" value="1"/>
</dbReference>
<keyword evidence="11" id="KW-0418">Kinase</keyword>
<dbReference type="InterPro" id="IPR001610">
    <property type="entry name" value="PAC"/>
</dbReference>